<gene>
    <name evidence="1" type="ORF">BpHYR1_008783</name>
</gene>
<proteinExistence type="predicted"/>
<dbReference type="OrthoDB" id="424543at2759"/>
<reference evidence="1 2" key="1">
    <citation type="journal article" date="2018" name="Sci. Rep.">
        <title>Genomic signatures of local adaptation to the degree of environmental predictability in rotifers.</title>
        <authorList>
            <person name="Franch-Gras L."/>
            <person name="Hahn C."/>
            <person name="Garcia-Roger E.M."/>
            <person name="Carmona M.J."/>
            <person name="Serra M."/>
            <person name="Gomez A."/>
        </authorList>
    </citation>
    <scope>NUCLEOTIDE SEQUENCE [LARGE SCALE GENOMIC DNA]</scope>
    <source>
        <strain evidence="1">HYR1</strain>
    </source>
</reference>
<evidence type="ECO:0000313" key="2">
    <source>
        <dbReference type="Proteomes" id="UP000276133"/>
    </source>
</evidence>
<dbReference type="EMBL" id="REGN01001651">
    <property type="protein sequence ID" value="RNA33338.1"/>
    <property type="molecule type" value="Genomic_DNA"/>
</dbReference>
<sequence>MKQFGIICPAMTTEVKLCFYKTYVRPILQYGMDNIVLNNEQCRSIQTLESRLIKAMFMVSNKMTRSTKLVLACNIDNEINTRIKIKINFGKRLVSLQSTRKLIQAIEKNDKLARMDKKNFFYEIGFLTNNVDNTFEGMINSGLNMVYEARARNRTERAKQEVRQVIDALKLIGPKRTEMLKKLLKIEL</sequence>
<keyword evidence="2" id="KW-1185">Reference proteome</keyword>
<name>A0A3M7SCS2_BRAPC</name>
<dbReference type="AlphaFoldDB" id="A0A3M7SCS2"/>
<dbReference type="Proteomes" id="UP000276133">
    <property type="component" value="Unassembled WGS sequence"/>
</dbReference>
<evidence type="ECO:0000313" key="1">
    <source>
        <dbReference type="EMBL" id="RNA33338.1"/>
    </source>
</evidence>
<accession>A0A3M7SCS2</accession>
<organism evidence="1 2">
    <name type="scientific">Brachionus plicatilis</name>
    <name type="common">Marine rotifer</name>
    <name type="synonym">Brachionus muelleri</name>
    <dbReference type="NCBI Taxonomy" id="10195"/>
    <lineage>
        <taxon>Eukaryota</taxon>
        <taxon>Metazoa</taxon>
        <taxon>Spiralia</taxon>
        <taxon>Gnathifera</taxon>
        <taxon>Rotifera</taxon>
        <taxon>Eurotatoria</taxon>
        <taxon>Monogononta</taxon>
        <taxon>Pseudotrocha</taxon>
        <taxon>Ploima</taxon>
        <taxon>Brachionidae</taxon>
        <taxon>Brachionus</taxon>
    </lineage>
</organism>
<comment type="caution">
    <text evidence="1">The sequence shown here is derived from an EMBL/GenBank/DDBJ whole genome shotgun (WGS) entry which is preliminary data.</text>
</comment>
<protein>
    <submittedName>
        <fullName evidence="1">Uncharacterized protein</fullName>
    </submittedName>
</protein>